<sequence length="1153" mass="122087">MPEYLSPGVYVEEVNSGAKPIEGVSTSTAGMVGVTERGPENVPVLVTSVGDYRRVFGGELRLDEFTDGGGRPHAYLPHAVQGFFQNEGRRDYVVRVAPQDASLAMRDLFDRGGPASAERRLLRAAPQDSGTAINAPLLYTLGTTPVSAGDWVRVGEGSRAEYRQVAAGGVSNVHRHVALNFPLGQSHAAAAVVDEVVRTVDTTAYLTGDFQLAVQANAGATSITVTAVGSPGDATTLLGLPGNAVFEIGALGSAEYVVAIAADALGGGSVRLTLATPLAMGYAPGDPVNAIELVAPATTASLDIDASAGEVLLFLDSLFGAFAAGNLVVIDSGTAAMEVRRIGTLSQFDLDLPAYADYGAGTRFELVAMGDHSVLTVAAPPLPAPQTSNLQFYVDSVEGLAAGMPVTVGVDTGFIQSVDDVTLLVVMQATLPSGAPAPGTVVTPAAKALTGVANAGRVVLSLDNRLGLAAGDVLRIGTGADAEYATIASISGARGAAPDSGNLVLSAPLAQEFAVGTLVQRQATPVVNTARQPALVVLSGETGEGTFFVNDGATYAAGEVLRASAAGGGSFYHELADANPVAPAPAGLSDIQELTLEPADPLDFSHEAGSALVEREAVIEVFALDRGAWGNRLQVSVEDPETSLVQAQLTAANGLNPVISLSNYTNVEAGTVLEFLHPGTQELIGAAAKVVAVDRAAGEVELAAIPHADVITAHNVLPDNLLVRSREFLLSVYLLQRPDPAVPSRNSTVIDSERFLVCMDPRNSRYIHRVIGTTWVAGNPQDDDGIDLRLWDRRSEGESRYIRVRDVAAGNTAVEESIRLGPEVLTDELDSGQLRAARLPLAGGVDGLDSIIGEAQGDAMYLGVNSDEPRLRSGIHALGNVPEVSIVAVPGQTSVGVQQAVINHCENERYRFAVLDARAPDRDTLVDVQAQRQAFDTKYAALYHPWLTIPEPLPANLASIRQMPIPPSGHMMGIYARVDNTRGVHKAPANEVVRGITGLTRSLNQREQDILNPFPRNINVVRDFRESNRGLRVWGARCITSDSDYKYVNVRRLMIFLEHSLYRGLQWVVFEPNEEPLWARVRRAITNFLTVVWRNGALEGATVEQAFFVRCDRTTMTQTDLDNGRLICEIGVAPVKPAEFVIVRIGLWTASAD</sequence>
<name>A0A4Z0M9L7_9GAMM</name>
<dbReference type="AlphaFoldDB" id="A0A4Z0M9L7"/>
<protein>
    <recommendedName>
        <fullName evidence="6">Phage tail protein</fullName>
    </recommendedName>
</protein>
<accession>A0A4Z0M9L7</accession>
<dbReference type="Proteomes" id="UP000298050">
    <property type="component" value="Unassembled WGS sequence"/>
</dbReference>
<comment type="similarity">
    <text evidence="1">Belongs to the myoviridae tail sheath protein family.</text>
</comment>
<dbReference type="InterPro" id="IPR020287">
    <property type="entry name" value="Tail_sheath_C"/>
</dbReference>
<keyword evidence="5" id="KW-1185">Reference proteome</keyword>
<dbReference type="OrthoDB" id="9767864at2"/>
<dbReference type="Pfam" id="PF04984">
    <property type="entry name" value="Phage_sheath_1"/>
    <property type="match status" value="1"/>
</dbReference>
<evidence type="ECO:0000313" key="5">
    <source>
        <dbReference type="Proteomes" id="UP000298050"/>
    </source>
</evidence>
<dbReference type="InterPro" id="IPR052042">
    <property type="entry name" value="Tail_sheath_structural"/>
</dbReference>
<proteinExistence type="inferred from homology"/>
<dbReference type="InterPro" id="IPR035089">
    <property type="entry name" value="Phage_sheath_subtilisin"/>
</dbReference>
<dbReference type="PANTHER" id="PTHR35861">
    <property type="match status" value="1"/>
</dbReference>
<dbReference type="PANTHER" id="PTHR35861:SF1">
    <property type="entry name" value="PHAGE TAIL SHEATH PROTEIN"/>
    <property type="match status" value="1"/>
</dbReference>
<evidence type="ECO:0000259" key="3">
    <source>
        <dbReference type="Pfam" id="PF17482"/>
    </source>
</evidence>
<gene>
    <name evidence="4" type="ORF">E4634_01150</name>
</gene>
<evidence type="ECO:0000256" key="1">
    <source>
        <dbReference type="ARBA" id="ARBA00008005"/>
    </source>
</evidence>
<evidence type="ECO:0000313" key="4">
    <source>
        <dbReference type="EMBL" id="TGD76184.1"/>
    </source>
</evidence>
<organism evidence="4 5">
    <name type="scientific">Mangrovimicrobium sediminis</name>
    <dbReference type="NCBI Taxonomy" id="2562682"/>
    <lineage>
        <taxon>Bacteria</taxon>
        <taxon>Pseudomonadati</taxon>
        <taxon>Pseudomonadota</taxon>
        <taxon>Gammaproteobacteria</taxon>
        <taxon>Cellvibrionales</taxon>
        <taxon>Halieaceae</taxon>
        <taxon>Mangrovimicrobium</taxon>
    </lineage>
</organism>
<evidence type="ECO:0000259" key="2">
    <source>
        <dbReference type="Pfam" id="PF04984"/>
    </source>
</evidence>
<dbReference type="Gene3D" id="3.40.50.11780">
    <property type="match status" value="2"/>
</dbReference>
<reference evidence="4 5" key="1">
    <citation type="submission" date="2019-04" db="EMBL/GenBank/DDBJ databases">
        <title>Taxonomy of novel Haliea sp. from mangrove soil of West Coast of India.</title>
        <authorList>
            <person name="Verma A."/>
            <person name="Kumar P."/>
            <person name="Krishnamurthi S."/>
        </authorList>
    </citation>
    <scope>NUCLEOTIDE SEQUENCE [LARGE SCALE GENOMIC DNA]</scope>
    <source>
        <strain evidence="4 5">SAOS-164</strain>
    </source>
</reference>
<dbReference type="RefSeq" id="WP_135440761.1">
    <property type="nucleotide sequence ID" value="NZ_SRLE01000001.1"/>
</dbReference>
<dbReference type="Pfam" id="PF17482">
    <property type="entry name" value="Phage_sheath_1C"/>
    <property type="match status" value="1"/>
</dbReference>
<evidence type="ECO:0008006" key="6">
    <source>
        <dbReference type="Google" id="ProtNLM"/>
    </source>
</evidence>
<dbReference type="EMBL" id="SRLE01000001">
    <property type="protein sequence ID" value="TGD76184.1"/>
    <property type="molecule type" value="Genomic_DNA"/>
</dbReference>
<comment type="caution">
    <text evidence="4">The sequence shown here is derived from an EMBL/GenBank/DDBJ whole genome shotgun (WGS) entry which is preliminary data.</text>
</comment>
<feature type="domain" description="Tail sheath protein C-terminal" evidence="3">
    <location>
        <begin position="1040"/>
        <end position="1145"/>
    </location>
</feature>
<feature type="domain" description="Tail sheath protein subtilisin-like" evidence="2">
    <location>
        <begin position="883"/>
        <end position="1038"/>
    </location>
</feature>